<protein>
    <submittedName>
        <fullName evidence="2">Sugar phosphate isomerase/epimerase</fullName>
    </submittedName>
</protein>
<dbReference type="Proteomes" id="UP000570166">
    <property type="component" value="Unassembled WGS sequence"/>
</dbReference>
<dbReference type="Pfam" id="PF01261">
    <property type="entry name" value="AP_endonuc_2"/>
    <property type="match status" value="1"/>
</dbReference>
<dbReference type="Gene3D" id="3.20.20.150">
    <property type="entry name" value="Divalent-metal-dependent TIM barrel enzymes"/>
    <property type="match status" value="1"/>
</dbReference>
<comment type="caution">
    <text evidence="2">The sequence shown here is derived from an EMBL/GenBank/DDBJ whole genome shotgun (WGS) entry which is preliminary data.</text>
</comment>
<organism evidence="2 3">
    <name type="scientific">Sphingomonas chungangi</name>
    <dbReference type="NCBI Taxonomy" id="2683589"/>
    <lineage>
        <taxon>Bacteria</taxon>
        <taxon>Pseudomonadati</taxon>
        <taxon>Pseudomonadota</taxon>
        <taxon>Alphaproteobacteria</taxon>
        <taxon>Sphingomonadales</taxon>
        <taxon>Sphingomonadaceae</taxon>
        <taxon>Sphingomonas</taxon>
    </lineage>
</organism>
<dbReference type="InterPro" id="IPR050312">
    <property type="entry name" value="IolE/XylAMocC-like"/>
</dbReference>
<dbReference type="InterPro" id="IPR036237">
    <property type="entry name" value="Xyl_isomerase-like_sf"/>
</dbReference>
<dbReference type="AlphaFoldDB" id="A0A838L8V1"/>
<dbReference type="InterPro" id="IPR013022">
    <property type="entry name" value="Xyl_isomerase-like_TIM-brl"/>
</dbReference>
<gene>
    <name evidence="2" type="ORF">HZF05_13970</name>
</gene>
<evidence type="ECO:0000313" key="2">
    <source>
        <dbReference type="EMBL" id="MBA2935192.1"/>
    </source>
</evidence>
<keyword evidence="2" id="KW-0413">Isomerase</keyword>
<reference evidence="2 3" key="1">
    <citation type="submission" date="2020-07" db="EMBL/GenBank/DDBJ databases">
        <authorList>
            <person name="Sun Q."/>
        </authorList>
    </citation>
    <scope>NUCLEOTIDE SEQUENCE [LARGE SCALE GENOMIC DNA]</scope>
    <source>
        <strain evidence="2 3">CGMCC 1.13654</strain>
    </source>
</reference>
<keyword evidence="3" id="KW-1185">Reference proteome</keyword>
<dbReference type="EMBL" id="JACEIB010000024">
    <property type="protein sequence ID" value="MBA2935192.1"/>
    <property type="molecule type" value="Genomic_DNA"/>
</dbReference>
<evidence type="ECO:0000259" key="1">
    <source>
        <dbReference type="Pfam" id="PF01261"/>
    </source>
</evidence>
<name>A0A838L8V1_9SPHN</name>
<dbReference type="SUPFAM" id="SSF51658">
    <property type="entry name" value="Xylose isomerase-like"/>
    <property type="match status" value="1"/>
</dbReference>
<sequence length="283" mass="30933">MSKLPFAFGISEFTTMPWSFDQDVERYARLGVDTIEVVEAKLDDDRFAEQMQSIAAAGLGISGIQPRVRTFFGSRMMPTPKALDERVACLRASIERLAPYAPGVPFITNVGAHPKGDMADAMAITARKLGDLGRVAADHGVLMAIEPLNPTSVNVESAIWTIDQALEIIDRSGSDHVGLCLDYWNIWQNPDVEASIGRAGDRIFTVQASDWRLPRSFADRIVPGDGAIPLPALINATRATGYDKPWVVEIFSNDVADSLYDGDLEEMIERSRDGMAVAWSASS</sequence>
<evidence type="ECO:0000313" key="3">
    <source>
        <dbReference type="Proteomes" id="UP000570166"/>
    </source>
</evidence>
<dbReference type="PANTHER" id="PTHR12110:SF52">
    <property type="entry name" value="XYLOSE ISOMERASE"/>
    <property type="match status" value="1"/>
</dbReference>
<dbReference type="RefSeq" id="WP_160363839.1">
    <property type="nucleotide sequence ID" value="NZ_JACEIB010000024.1"/>
</dbReference>
<dbReference type="PANTHER" id="PTHR12110">
    <property type="entry name" value="HYDROXYPYRUVATE ISOMERASE"/>
    <property type="match status" value="1"/>
</dbReference>
<proteinExistence type="predicted"/>
<dbReference type="GO" id="GO:0016853">
    <property type="term" value="F:isomerase activity"/>
    <property type="evidence" value="ECO:0007669"/>
    <property type="project" value="UniProtKB-KW"/>
</dbReference>
<accession>A0A838L8V1</accession>
<feature type="domain" description="Xylose isomerase-like TIM barrel" evidence="1">
    <location>
        <begin position="25"/>
        <end position="259"/>
    </location>
</feature>